<evidence type="ECO:0000313" key="2">
    <source>
        <dbReference type="Proteomes" id="UP000016368"/>
    </source>
</evidence>
<keyword evidence="2" id="KW-1185">Reference proteome</keyword>
<dbReference type="OrthoDB" id="9806524at2"/>
<evidence type="ECO:0000313" key="1">
    <source>
        <dbReference type="EMBL" id="EGI75506.1"/>
    </source>
</evidence>
<gene>
    <name evidence="1" type="ORF">HGR_15644</name>
</gene>
<dbReference type="AlphaFoldDB" id="F3KXD9"/>
<dbReference type="RefSeq" id="WP_006299277.1">
    <property type="nucleotide sequence ID" value="NZ_AEGR01000102.1"/>
</dbReference>
<dbReference type="EMBL" id="AEGR01000102">
    <property type="protein sequence ID" value="EGI75506.1"/>
    <property type="molecule type" value="Genomic_DNA"/>
</dbReference>
<organism evidence="1 2">
    <name type="scientific">Hylemonella gracilis ATCC 19624</name>
    <dbReference type="NCBI Taxonomy" id="887062"/>
    <lineage>
        <taxon>Bacteria</taxon>
        <taxon>Pseudomonadati</taxon>
        <taxon>Pseudomonadota</taxon>
        <taxon>Betaproteobacteria</taxon>
        <taxon>Burkholderiales</taxon>
        <taxon>Comamonadaceae</taxon>
        <taxon>Hylemonella</taxon>
    </lineage>
</organism>
<dbReference type="InterPro" id="IPR010836">
    <property type="entry name" value="SapC"/>
</dbReference>
<accession>F3KXD9</accession>
<dbReference type="eggNOG" id="COG1262">
    <property type="taxonomic scope" value="Bacteria"/>
</dbReference>
<protein>
    <submittedName>
        <fullName evidence="1">Putative SapC protein</fullName>
    </submittedName>
</protein>
<sequence length="239" mass="26617">MSELLFYDKPVALNRERHKNLRLKAMDDGFAFSAGVNSVPLAGIEFFEASRDMTVLFQKGADGHFFPVVMMSLSNSGHALVDPQGRWQGSYVPAFIRRYPFALASDGTVCIDEKSHAFSETEGELLFTESGHAPALDTALAFLRQFDTEMRRTRDFCDGLSQKGLLAPFEVEVRPRDGGRAVRLQGLFAVNTQKFSELRGDTLELWFTKSWVAWIYAHLHSIGALGKLASDKAPSSLPH</sequence>
<dbReference type="STRING" id="887062.HGR_15644"/>
<comment type="caution">
    <text evidence="1">The sequence shown here is derived from an EMBL/GenBank/DDBJ whole genome shotgun (WGS) entry which is preliminary data.</text>
</comment>
<reference evidence="1 2" key="1">
    <citation type="journal article" date="2011" name="EMBO J.">
        <title>Structural diversity of bacterial flagellar motors.</title>
        <authorList>
            <person name="Chen S."/>
            <person name="Beeby M."/>
            <person name="Murphy G.E."/>
            <person name="Leadbetter J.R."/>
            <person name="Hendrixson D.R."/>
            <person name="Briegel A."/>
            <person name="Li Z."/>
            <person name="Shi J."/>
            <person name="Tocheva E.I."/>
            <person name="Muller A."/>
            <person name="Dobro M.J."/>
            <person name="Jensen G.J."/>
        </authorList>
    </citation>
    <scope>NUCLEOTIDE SEQUENCE [LARGE SCALE GENOMIC DNA]</scope>
    <source>
        <strain evidence="1 2">ATCC 19624</strain>
    </source>
</reference>
<dbReference type="Proteomes" id="UP000016368">
    <property type="component" value="Unassembled WGS sequence"/>
</dbReference>
<dbReference type="Pfam" id="PF07277">
    <property type="entry name" value="SapC"/>
    <property type="match status" value="1"/>
</dbReference>
<name>F3KXD9_9BURK</name>
<proteinExistence type="predicted"/>